<feature type="transmembrane region" description="Helical" evidence="12">
    <location>
        <begin position="134"/>
        <end position="153"/>
    </location>
</feature>
<evidence type="ECO:0000256" key="3">
    <source>
        <dbReference type="ARBA" id="ARBA00007809"/>
    </source>
</evidence>
<dbReference type="FunFam" id="1.20.1280.290:FF:000004">
    <property type="entry name" value="Sugar transporter SWEET"/>
    <property type="match status" value="1"/>
</dbReference>
<keyword evidence="8" id="KW-0677">Repeat</keyword>
<evidence type="ECO:0000256" key="6">
    <source>
        <dbReference type="ARBA" id="ARBA00022597"/>
    </source>
</evidence>
<name>A0A8D8JMZ9_CULPI</name>
<organism evidence="13">
    <name type="scientific">Culex pipiens</name>
    <name type="common">House mosquito</name>
    <dbReference type="NCBI Taxonomy" id="7175"/>
    <lineage>
        <taxon>Eukaryota</taxon>
        <taxon>Metazoa</taxon>
        <taxon>Ecdysozoa</taxon>
        <taxon>Arthropoda</taxon>
        <taxon>Hexapoda</taxon>
        <taxon>Insecta</taxon>
        <taxon>Pterygota</taxon>
        <taxon>Neoptera</taxon>
        <taxon>Endopterygota</taxon>
        <taxon>Diptera</taxon>
        <taxon>Nematocera</taxon>
        <taxon>Culicoidea</taxon>
        <taxon>Culicidae</taxon>
        <taxon>Culicinae</taxon>
        <taxon>Culicini</taxon>
        <taxon>Culex</taxon>
        <taxon>Culex</taxon>
    </lineage>
</organism>
<proteinExistence type="inferred from homology"/>
<feature type="transmembrane region" description="Helical" evidence="12">
    <location>
        <begin position="15"/>
        <end position="35"/>
    </location>
</feature>
<dbReference type="PANTHER" id="PTHR10791:SF5">
    <property type="entry name" value="SUGAR TRANSPORTER SWEET"/>
    <property type="match status" value="1"/>
</dbReference>
<evidence type="ECO:0000256" key="1">
    <source>
        <dbReference type="ARBA" id="ARBA00004651"/>
    </source>
</evidence>
<dbReference type="InterPro" id="IPR004316">
    <property type="entry name" value="SWEET_rpt"/>
</dbReference>
<protein>
    <recommendedName>
        <fullName evidence="12">Sugar transporter SWEET</fullName>
    </recommendedName>
</protein>
<dbReference type="Pfam" id="PF03083">
    <property type="entry name" value="MtN3_slv"/>
    <property type="match status" value="2"/>
</dbReference>
<keyword evidence="11 12" id="KW-0472">Membrane</keyword>
<dbReference type="EMBL" id="HBUE01117108">
    <property type="protein sequence ID" value="CAG6490866.1"/>
    <property type="molecule type" value="Transcribed_RNA"/>
</dbReference>
<accession>A0A8D8JMZ9</accession>
<dbReference type="EMBL" id="HBUE01188638">
    <property type="protein sequence ID" value="CAG6523920.1"/>
    <property type="molecule type" value="Transcribed_RNA"/>
</dbReference>
<evidence type="ECO:0000256" key="9">
    <source>
        <dbReference type="ARBA" id="ARBA00022989"/>
    </source>
</evidence>
<dbReference type="PANTHER" id="PTHR10791">
    <property type="entry name" value="RAG1-ACTIVATING PROTEIN 1"/>
    <property type="match status" value="1"/>
</dbReference>
<dbReference type="Gene3D" id="1.20.1280.290">
    <property type="match status" value="2"/>
</dbReference>
<evidence type="ECO:0000256" key="10">
    <source>
        <dbReference type="ARBA" id="ARBA00023034"/>
    </source>
</evidence>
<reference evidence="13" key="1">
    <citation type="submission" date="2021-05" db="EMBL/GenBank/DDBJ databases">
        <authorList>
            <person name="Alioto T."/>
            <person name="Alioto T."/>
            <person name="Gomez Garrido J."/>
        </authorList>
    </citation>
    <scope>NUCLEOTIDE SEQUENCE</scope>
</reference>
<dbReference type="EMBL" id="HBUE01188635">
    <property type="protein sequence ID" value="CAG6523918.1"/>
    <property type="molecule type" value="Transcribed_RNA"/>
</dbReference>
<evidence type="ECO:0000256" key="7">
    <source>
        <dbReference type="ARBA" id="ARBA00022692"/>
    </source>
</evidence>
<feature type="transmembrane region" description="Helical" evidence="12">
    <location>
        <begin position="73"/>
        <end position="95"/>
    </location>
</feature>
<keyword evidence="6 12" id="KW-0762">Sugar transport</keyword>
<feature type="transmembrane region" description="Helical" evidence="12">
    <location>
        <begin position="192"/>
        <end position="213"/>
    </location>
</feature>
<feature type="transmembrane region" description="Helical" evidence="12">
    <location>
        <begin position="104"/>
        <end position="122"/>
    </location>
</feature>
<keyword evidence="7 12" id="KW-0812">Transmembrane</keyword>
<keyword evidence="10" id="KW-0333">Golgi apparatus</keyword>
<comment type="subcellular location">
    <subcellularLocation>
        <location evidence="1 12">Cell membrane</location>
        <topology evidence="1 12">Multi-pass membrane protein</topology>
    </subcellularLocation>
    <subcellularLocation>
        <location evidence="2">Golgi apparatus membrane</location>
        <topology evidence="2">Multi-pass membrane protein</topology>
    </subcellularLocation>
</comment>
<keyword evidence="4 12" id="KW-0813">Transport</keyword>
<evidence type="ECO:0000256" key="11">
    <source>
        <dbReference type="ARBA" id="ARBA00023136"/>
    </source>
</evidence>
<sequence length="223" mass="24446">MLDALSEVLQPYKELVGNAAAIVTVLQMFSGCFVCNDIRRKGTSEGFSPMPFIGGCALTILFLQHALLMGDPAMIKANVVGFGISAVYATFFLLYTPRKDRTDFWKQVAMSTALTAALLAYAQMENPAVVEDRFGLIVTILMLMLIAQPLFGLPEIMRKKSTEGLPFAMILSGTIVGFMWLLYGVILNNMFVILQNLAGVTLSAIQLALFAIYPSKDSKKKKN</sequence>
<evidence type="ECO:0000256" key="12">
    <source>
        <dbReference type="RuleBase" id="RU910715"/>
    </source>
</evidence>
<keyword evidence="9 12" id="KW-1133">Transmembrane helix</keyword>
<dbReference type="EMBL" id="HBUE01294439">
    <property type="protein sequence ID" value="CAG6575595.1"/>
    <property type="molecule type" value="Transcribed_RNA"/>
</dbReference>
<evidence type="ECO:0000313" key="13">
    <source>
        <dbReference type="EMBL" id="CAG6575595.1"/>
    </source>
</evidence>
<dbReference type="GO" id="GO:0051119">
    <property type="term" value="F:sugar transmembrane transporter activity"/>
    <property type="evidence" value="ECO:0007669"/>
    <property type="project" value="InterPro"/>
</dbReference>
<comment type="function">
    <text evidence="12">Mediates sugar transport across membranes.</text>
</comment>
<dbReference type="AlphaFoldDB" id="A0A8D8JMZ9"/>
<comment type="similarity">
    <text evidence="3 12">Belongs to the SWEET sugar transporter family.</text>
</comment>
<dbReference type="InterPro" id="IPR047664">
    <property type="entry name" value="SWEET"/>
</dbReference>
<evidence type="ECO:0000256" key="2">
    <source>
        <dbReference type="ARBA" id="ARBA00004653"/>
    </source>
</evidence>
<feature type="transmembrane region" description="Helical" evidence="12">
    <location>
        <begin position="47"/>
        <end position="67"/>
    </location>
</feature>
<dbReference type="GO" id="GO:0005886">
    <property type="term" value="C:plasma membrane"/>
    <property type="evidence" value="ECO:0007669"/>
    <property type="project" value="UniProtKB-SubCell"/>
</dbReference>
<feature type="transmembrane region" description="Helical" evidence="12">
    <location>
        <begin position="165"/>
        <end position="186"/>
    </location>
</feature>
<evidence type="ECO:0000256" key="8">
    <source>
        <dbReference type="ARBA" id="ARBA00022737"/>
    </source>
</evidence>
<dbReference type="EMBL" id="HBUE01294436">
    <property type="protein sequence ID" value="CAG6575593.1"/>
    <property type="molecule type" value="Transcribed_RNA"/>
</dbReference>
<evidence type="ECO:0000256" key="5">
    <source>
        <dbReference type="ARBA" id="ARBA00022475"/>
    </source>
</evidence>
<keyword evidence="5" id="KW-1003">Cell membrane</keyword>
<dbReference type="GO" id="GO:0000139">
    <property type="term" value="C:Golgi membrane"/>
    <property type="evidence" value="ECO:0007669"/>
    <property type="project" value="UniProtKB-SubCell"/>
</dbReference>
<evidence type="ECO:0000256" key="4">
    <source>
        <dbReference type="ARBA" id="ARBA00022448"/>
    </source>
</evidence>